<dbReference type="NCBIfam" id="TIGR00756">
    <property type="entry name" value="PPR"/>
    <property type="match status" value="6"/>
</dbReference>
<keyword evidence="1" id="KW-0677">Repeat</keyword>
<name>A0A8T2QQ82_CERRI</name>
<dbReference type="InterPro" id="IPR011990">
    <property type="entry name" value="TPR-like_helical_dom_sf"/>
</dbReference>
<keyword evidence="5" id="KW-1185">Reference proteome</keyword>
<keyword evidence="3" id="KW-0472">Membrane</keyword>
<organism evidence="4 5">
    <name type="scientific">Ceratopteris richardii</name>
    <name type="common">Triangle waterfern</name>
    <dbReference type="NCBI Taxonomy" id="49495"/>
    <lineage>
        <taxon>Eukaryota</taxon>
        <taxon>Viridiplantae</taxon>
        <taxon>Streptophyta</taxon>
        <taxon>Embryophyta</taxon>
        <taxon>Tracheophyta</taxon>
        <taxon>Polypodiopsida</taxon>
        <taxon>Polypodiidae</taxon>
        <taxon>Polypodiales</taxon>
        <taxon>Pteridineae</taxon>
        <taxon>Pteridaceae</taxon>
        <taxon>Parkerioideae</taxon>
        <taxon>Ceratopteris</taxon>
    </lineage>
</organism>
<dbReference type="Pfam" id="PF13041">
    <property type="entry name" value="PPR_2"/>
    <property type="match status" value="4"/>
</dbReference>
<evidence type="ECO:0000256" key="3">
    <source>
        <dbReference type="SAM" id="Phobius"/>
    </source>
</evidence>
<evidence type="ECO:0008006" key="6">
    <source>
        <dbReference type="Google" id="ProtNLM"/>
    </source>
</evidence>
<dbReference type="Proteomes" id="UP000825935">
    <property type="component" value="Chromosome 33"/>
</dbReference>
<dbReference type="GO" id="GO:0009451">
    <property type="term" value="P:RNA modification"/>
    <property type="evidence" value="ECO:0007669"/>
    <property type="project" value="InterPro"/>
</dbReference>
<evidence type="ECO:0000256" key="1">
    <source>
        <dbReference type="ARBA" id="ARBA00022737"/>
    </source>
</evidence>
<evidence type="ECO:0000256" key="2">
    <source>
        <dbReference type="PROSITE-ProRule" id="PRU00708"/>
    </source>
</evidence>
<dbReference type="FunFam" id="1.25.40.10:FF:000031">
    <property type="entry name" value="Pentatricopeptide repeat-containing protein mitochondrial"/>
    <property type="match status" value="1"/>
</dbReference>
<dbReference type="Gene3D" id="1.25.40.10">
    <property type="entry name" value="Tetratricopeptide repeat domain"/>
    <property type="match status" value="9"/>
</dbReference>
<reference evidence="4" key="1">
    <citation type="submission" date="2021-08" db="EMBL/GenBank/DDBJ databases">
        <title>WGS assembly of Ceratopteris richardii.</title>
        <authorList>
            <person name="Marchant D.B."/>
            <person name="Chen G."/>
            <person name="Jenkins J."/>
            <person name="Shu S."/>
            <person name="Leebens-Mack J."/>
            <person name="Grimwood J."/>
            <person name="Schmutz J."/>
            <person name="Soltis P."/>
            <person name="Soltis D."/>
            <person name="Chen Z.-H."/>
        </authorList>
    </citation>
    <scope>NUCLEOTIDE SEQUENCE</scope>
    <source>
        <strain evidence="4">Whitten #5841</strain>
        <tissue evidence="4">Leaf</tissue>
    </source>
</reference>
<dbReference type="Pfam" id="PF13812">
    <property type="entry name" value="PPR_3"/>
    <property type="match status" value="1"/>
</dbReference>
<feature type="repeat" description="PPR" evidence="2">
    <location>
        <begin position="589"/>
        <end position="623"/>
    </location>
</feature>
<dbReference type="SUPFAM" id="SSF48452">
    <property type="entry name" value="TPR-like"/>
    <property type="match status" value="1"/>
</dbReference>
<feature type="repeat" description="PPR" evidence="2">
    <location>
        <begin position="289"/>
        <end position="323"/>
    </location>
</feature>
<feature type="repeat" description="PPR" evidence="2">
    <location>
        <begin position="390"/>
        <end position="424"/>
    </location>
</feature>
<evidence type="ECO:0000313" key="4">
    <source>
        <dbReference type="EMBL" id="KAH7285778.1"/>
    </source>
</evidence>
<dbReference type="PROSITE" id="PS51375">
    <property type="entry name" value="PPR"/>
    <property type="match status" value="9"/>
</dbReference>
<dbReference type="PANTHER" id="PTHR24015:SF548">
    <property type="entry name" value="OS08G0340900 PROTEIN"/>
    <property type="match status" value="1"/>
</dbReference>
<dbReference type="EMBL" id="CM035438">
    <property type="protein sequence ID" value="KAH7285778.1"/>
    <property type="molecule type" value="Genomic_DNA"/>
</dbReference>
<comment type="caution">
    <text evidence="4">The sequence shown here is derived from an EMBL/GenBank/DDBJ whole genome shotgun (WGS) entry which is preliminary data.</text>
</comment>
<dbReference type="PANTHER" id="PTHR24015">
    <property type="entry name" value="OS07G0578800 PROTEIN-RELATED"/>
    <property type="match status" value="1"/>
</dbReference>
<proteinExistence type="predicted"/>
<dbReference type="OrthoDB" id="1934782at2759"/>
<dbReference type="FunFam" id="1.25.40.10:FF:000242">
    <property type="entry name" value="Pentatricopeptide repeat-containing protein"/>
    <property type="match status" value="1"/>
</dbReference>
<feature type="repeat" description="PPR" evidence="2">
    <location>
        <begin position="84"/>
        <end position="118"/>
    </location>
</feature>
<evidence type="ECO:0000313" key="5">
    <source>
        <dbReference type="Proteomes" id="UP000825935"/>
    </source>
</evidence>
<dbReference type="InterPro" id="IPR002885">
    <property type="entry name" value="PPR_rpt"/>
</dbReference>
<gene>
    <name evidence="4" type="ORF">KP509_33G045700</name>
</gene>
<accession>A0A8T2QQ82</accession>
<feature type="repeat" description="PPR" evidence="2">
    <location>
        <begin position="690"/>
        <end position="724"/>
    </location>
</feature>
<keyword evidence="3" id="KW-0812">Transmembrane</keyword>
<protein>
    <recommendedName>
        <fullName evidence="6">Pentatricopeptide repeat-containing protein</fullName>
    </recommendedName>
</protein>
<keyword evidence="3" id="KW-1133">Transmembrane helix</keyword>
<feature type="repeat" description="PPR" evidence="2">
    <location>
        <begin position="994"/>
        <end position="1028"/>
    </location>
</feature>
<feature type="repeat" description="PPR" evidence="2">
    <location>
        <begin position="792"/>
        <end position="826"/>
    </location>
</feature>
<feature type="transmembrane region" description="Helical" evidence="3">
    <location>
        <begin position="487"/>
        <end position="507"/>
    </location>
</feature>
<feature type="transmembrane region" description="Helical" evidence="3">
    <location>
        <begin position="528"/>
        <end position="545"/>
    </location>
</feature>
<dbReference type="AlphaFoldDB" id="A0A8T2QQ82"/>
<feature type="repeat" description="PPR" evidence="2">
    <location>
        <begin position="725"/>
        <end position="759"/>
    </location>
</feature>
<dbReference type="FunFam" id="1.25.40.10:FF:000073">
    <property type="entry name" value="Pentatricopeptide repeat-containing protein chloroplastic"/>
    <property type="match status" value="1"/>
</dbReference>
<feature type="repeat" description="PPR" evidence="2">
    <location>
        <begin position="187"/>
        <end position="221"/>
    </location>
</feature>
<dbReference type="Pfam" id="PF01535">
    <property type="entry name" value="PPR"/>
    <property type="match status" value="8"/>
</dbReference>
<sequence length="1155" mass="127439">MKSISFLKQCISSPTMPSIEDFANIVQQCRLEKNGPLALYLHVYLCQTGLDSQTYFGNQLISLFSDLQEVSTAHQVFEKLVFADESSWSRLILGYCNYGKSQDALLLYQKLLKLGGPCPTEYSLVALLMACVEMRDIETGQSIFVEIARQGLLERNIYIGSTLVHMYASCNKVSLAQEVFDQLGMQTVVTWNALISGYTDHGCGEQALICLQQMREEGIAPDVVTLVCSIKACGVMLCINRGQEIHSEIIKKGLLHDSFFIGSSLVNMYIKCCDFETAQQVFGKLPTRNTVMWNALISGCAEYGQGQESLVYFEQMLKEGLSPDHVTFIYIMKACSYLGDILIGQKMHIYILMLGLEWCPFVGSSLVDMYSKCGSLTHAEYVFSKLPEKDIVDWTALIAGFVENGDGNIALHIFDSMHSEKISGGAVSFSCAFRACSEGMFKSKGLELHIESLKKGLESESLVSRSLVDFYAKCGALNEAQNVFDRLLVFDVFCLSTLIMGFIDWGLNVEALERFKHMQIKYAAAADAVTLVCFLKACAMIGAISDVKELHAQLCKKGLETSSFVSSILVDAYTKCSFFADAEKVNDGSISSWNAIISGFVDYGHDEAAISCFKDLNQEGLSPDSLTCVCVLKAVCSLGAIEEGKRIHAELVVKGLEMELLISNTLIDMYSKCSLMGEALNLFYKCPVQTVVLWTALIAGCIEHGHGELALCYFDQMQDTGISPSAATFSCVLRACCKIGVMERAEQLLVDVLKKGMLEQNIFLCSTVVDIYAKQGYLLKAQKVFNMLPVQDSVSWAVLIAGYSDHGFRETALDCFDQMQNENVVPVLATFISTLKACGSIRAVGKGQTIHSEIIMKGLEKEINIYNTLVDMYSKFSLLEEARILFDNFPVKNIASWAALVKGYMDSGNNKQGLNFFEQMEQVAERQGSVALMATLKACVSVAALAKGLEIHSEIIMQGLEEEPLVGNALIDLYTKLGAPAEAEQVFSGLLSQDVVAWTSLIMIYSQTGMTGDVLRVFNNIMGGSIKPDSITVLAILNAFSHTGLVEEGLLYFELACVIDNFVPNLEHFTCLLDLLGRAGLVDRAVKLTIDMPIHPNMIVWLTLLGSCRKWGHLEYGKDAFQHAVNLNENESAAYVCLANICVEYSDRNEDEMVF</sequence>
<dbReference type="InterPro" id="IPR046960">
    <property type="entry name" value="PPR_At4g14850-like_plant"/>
</dbReference>
<dbReference type="GO" id="GO:0003723">
    <property type="term" value="F:RNA binding"/>
    <property type="evidence" value="ECO:0007669"/>
    <property type="project" value="InterPro"/>
</dbReference>